<feature type="domain" description="RNA polymerase sigma-70 region 2" evidence="6">
    <location>
        <begin position="17"/>
        <end position="75"/>
    </location>
</feature>
<dbReference type="InterPro" id="IPR014284">
    <property type="entry name" value="RNA_pol_sigma-70_dom"/>
</dbReference>
<keyword evidence="2" id="KW-0805">Transcription regulation</keyword>
<keyword evidence="5" id="KW-0804">Transcription</keyword>
<dbReference type="GO" id="GO:0003677">
    <property type="term" value="F:DNA binding"/>
    <property type="evidence" value="ECO:0007669"/>
    <property type="project" value="UniProtKB-KW"/>
</dbReference>
<dbReference type="AlphaFoldDB" id="A0A5M8P1U2"/>
<name>A0A5M8P1U2_9BACT</name>
<dbReference type="Gene3D" id="1.10.10.10">
    <property type="entry name" value="Winged helix-like DNA-binding domain superfamily/Winged helix DNA-binding domain"/>
    <property type="match status" value="1"/>
</dbReference>
<accession>A0A5M8P1U2</accession>
<evidence type="ECO:0000259" key="7">
    <source>
        <dbReference type="Pfam" id="PF08281"/>
    </source>
</evidence>
<comment type="similarity">
    <text evidence="1">Belongs to the sigma-70 factor family. ECF subfamily.</text>
</comment>
<evidence type="ECO:0000313" key="8">
    <source>
        <dbReference type="EMBL" id="KAA6302403.1"/>
    </source>
</evidence>
<organism evidence="8 9">
    <name type="scientific">Candidatus Ordinivivax streblomastigis</name>
    <dbReference type="NCBI Taxonomy" id="2540710"/>
    <lineage>
        <taxon>Bacteria</taxon>
        <taxon>Pseudomonadati</taxon>
        <taxon>Bacteroidota</taxon>
        <taxon>Bacteroidia</taxon>
        <taxon>Bacteroidales</taxon>
        <taxon>Candidatus Ordinivivax</taxon>
    </lineage>
</organism>
<dbReference type="InterPro" id="IPR007627">
    <property type="entry name" value="RNA_pol_sigma70_r2"/>
</dbReference>
<dbReference type="InterPro" id="IPR013325">
    <property type="entry name" value="RNA_pol_sigma_r2"/>
</dbReference>
<keyword evidence="3" id="KW-0731">Sigma factor</keyword>
<protein>
    <submittedName>
        <fullName evidence="8">ECF RNA polymerase sigma factor SigH</fullName>
    </submittedName>
</protein>
<dbReference type="InterPro" id="IPR036388">
    <property type="entry name" value="WH-like_DNA-bd_sf"/>
</dbReference>
<dbReference type="PANTHER" id="PTHR43133">
    <property type="entry name" value="RNA POLYMERASE ECF-TYPE SIGMA FACTO"/>
    <property type="match status" value="1"/>
</dbReference>
<dbReference type="InterPro" id="IPR013324">
    <property type="entry name" value="RNA_pol_sigma_r3/r4-like"/>
</dbReference>
<dbReference type="NCBIfam" id="TIGR02937">
    <property type="entry name" value="sigma70-ECF"/>
    <property type="match status" value="1"/>
</dbReference>
<reference evidence="8 9" key="1">
    <citation type="submission" date="2019-03" db="EMBL/GenBank/DDBJ databases">
        <title>Single cell metagenomics reveals metabolic interactions within the superorganism composed of flagellate Streblomastix strix and complex community of Bacteroidetes bacteria on its surface.</title>
        <authorList>
            <person name="Treitli S.C."/>
            <person name="Kolisko M."/>
            <person name="Husnik F."/>
            <person name="Keeling P."/>
            <person name="Hampl V."/>
        </authorList>
    </citation>
    <scope>NUCLEOTIDE SEQUENCE [LARGE SCALE GENOMIC DNA]</scope>
    <source>
        <strain evidence="8">St1</strain>
    </source>
</reference>
<evidence type="ECO:0000256" key="1">
    <source>
        <dbReference type="ARBA" id="ARBA00010641"/>
    </source>
</evidence>
<dbReference type="EMBL" id="SNRX01000008">
    <property type="protein sequence ID" value="KAA6302403.1"/>
    <property type="molecule type" value="Genomic_DNA"/>
</dbReference>
<dbReference type="GO" id="GO:0016987">
    <property type="term" value="F:sigma factor activity"/>
    <property type="evidence" value="ECO:0007669"/>
    <property type="project" value="UniProtKB-KW"/>
</dbReference>
<evidence type="ECO:0000256" key="2">
    <source>
        <dbReference type="ARBA" id="ARBA00023015"/>
    </source>
</evidence>
<comment type="caution">
    <text evidence="8">The sequence shown here is derived from an EMBL/GenBank/DDBJ whole genome shotgun (WGS) entry which is preliminary data.</text>
</comment>
<dbReference type="Pfam" id="PF08281">
    <property type="entry name" value="Sigma70_r4_2"/>
    <property type="match status" value="1"/>
</dbReference>
<dbReference type="PANTHER" id="PTHR43133:SF8">
    <property type="entry name" value="RNA POLYMERASE SIGMA FACTOR HI_1459-RELATED"/>
    <property type="match status" value="1"/>
</dbReference>
<feature type="domain" description="RNA polymerase sigma factor 70 region 4 type 2" evidence="7">
    <location>
        <begin position="105"/>
        <end position="154"/>
    </location>
</feature>
<dbReference type="Gene3D" id="1.10.1740.10">
    <property type="match status" value="1"/>
</dbReference>
<evidence type="ECO:0000256" key="5">
    <source>
        <dbReference type="ARBA" id="ARBA00023163"/>
    </source>
</evidence>
<proteinExistence type="inferred from homology"/>
<evidence type="ECO:0000256" key="3">
    <source>
        <dbReference type="ARBA" id="ARBA00023082"/>
    </source>
</evidence>
<gene>
    <name evidence="8" type="ORF">EZS26_001516</name>
</gene>
<evidence type="ECO:0000313" key="9">
    <source>
        <dbReference type="Proteomes" id="UP000324575"/>
    </source>
</evidence>
<sequence length="167" mass="19610">MQLEQFKRTIVPLKQKLFITALKWMQNEEDAEDVVQETLLRLWTIREQLDRVIEPAAFAMQITKNSCIDRLKAKKEYAEADDSQLGSHEETPYSITERNNAVLLVKQMIEHLPELQKITIQMRDIEGYELQEIAEITAVQISAVTMNLSRARKKVREQMMKIMNYQI</sequence>
<dbReference type="SUPFAM" id="SSF88659">
    <property type="entry name" value="Sigma3 and sigma4 domains of RNA polymerase sigma factors"/>
    <property type="match status" value="1"/>
</dbReference>
<dbReference type="Pfam" id="PF04542">
    <property type="entry name" value="Sigma70_r2"/>
    <property type="match status" value="1"/>
</dbReference>
<dbReference type="InterPro" id="IPR013249">
    <property type="entry name" value="RNA_pol_sigma70_r4_t2"/>
</dbReference>
<evidence type="ECO:0000256" key="4">
    <source>
        <dbReference type="ARBA" id="ARBA00023125"/>
    </source>
</evidence>
<dbReference type="SUPFAM" id="SSF88946">
    <property type="entry name" value="Sigma2 domain of RNA polymerase sigma factors"/>
    <property type="match status" value="1"/>
</dbReference>
<dbReference type="Proteomes" id="UP000324575">
    <property type="component" value="Unassembled WGS sequence"/>
</dbReference>
<evidence type="ECO:0000259" key="6">
    <source>
        <dbReference type="Pfam" id="PF04542"/>
    </source>
</evidence>
<dbReference type="InterPro" id="IPR039425">
    <property type="entry name" value="RNA_pol_sigma-70-like"/>
</dbReference>
<dbReference type="GO" id="GO:0006352">
    <property type="term" value="P:DNA-templated transcription initiation"/>
    <property type="evidence" value="ECO:0007669"/>
    <property type="project" value="InterPro"/>
</dbReference>
<keyword evidence="4" id="KW-0238">DNA-binding</keyword>